<keyword evidence="6" id="KW-1185">Reference proteome</keyword>
<keyword evidence="3" id="KW-0804">Transcription</keyword>
<evidence type="ECO:0000256" key="1">
    <source>
        <dbReference type="ARBA" id="ARBA00023015"/>
    </source>
</evidence>
<reference evidence="6" key="1">
    <citation type="journal article" date="2019" name="Int. J. Syst. Evol. Microbiol.">
        <title>The Global Catalogue of Microorganisms (GCM) 10K type strain sequencing project: providing services to taxonomists for standard genome sequencing and annotation.</title>
        <authorList>
            <consortium name="The Broad Institute Genomics Platform"/>
            <consortium name="The Broad Institute Genome Sequencing Center for Infectious Disease"/>
            <person name="Wu L."/>
            <person name="Ma J."/>
        </authorList>
    </citation>
    <scope>NUCLEOTIDE SEQUENCE [LARGE SCALE GENOMIC DNA]</scope>
    <source>
        <strain evidence="6">JCM 17563</strain>
    </source>
</reference>
<dbReference type="InterPro" id="IPR039422">
    <property type="entry name" value="MarR/SlyA-like"/>
</dbReference>
<dbReference type="InterPro" id="IPR036388">
    <property type="entry name" value="WH-like_DNA-bd_sf"/>
</dbReference>
<protein>
    <submittedName>
        <fullName evidence="5">MarR family transcriptional regulator</fullName>
    </submittedName>
</protein>
<evidence type="ECO:0000256" key="3">
    <source>
        <dbReference type="ARBA" id="ARBA00023163"/>
    </source>
</evidence>
<dbReference type="Gene3D" id="1.10.10.10">
    <property type="entry name" value="Winged helix-like DNA-binding domain superfamily/Winged helix DNA-binding domain"/>
    <property type="match status" value="1"/>
</dbReference>
<evidence type="ECO:0000313" key="6">
    <source>
        <dbReference type="Proteomes" id="UP001500235"/>
    </source>
</evidence>
<comment type="caution">
    <text evidence="5">The sequence shown here is derived from an EMBL/GenBank/DDBJ whole genome shotgun (WGS) entry which is preliminary data.</text>
</comment>
<dbReference type="InterPro" id="IPR036390">
    <property type="entry name" value="WH_DNA-bd_sf"/>
</dbReference>
<evidence type="ECO:0000256" key="2">
    <source>
        <dbReference type="ARBA" id="ARBA00023125"/>
    </source>
</evidence>
<dbReference type="SUPFAM" id="SSF46785">
    <property type="entry name" value="Winged helix' DNA-binding domain"/>
    <property type="match status" value="1"/>
</dbReference>
<dbReference type="PROSITE" id="PS50995">
    <property type="entry name" value="HTH_MARR_2"/>
    <property type="match status" value="1"/>
</dbReference>
<proteinExistence type="predicted"/>
<dbReference type="PANTHER" id="PTHR33164:SF57">
    <property type="entry name" value="MARR-FAMILY TRANSCRIPTIONAL REGULATOR"/>
    <property type="match status" value="1"/>
</dbReference>
<evidence type="ECO:0000259" key="4">
    <source>
        <dbReference type="PROSITE" id="PS50995"/>
    </source>
</evidence>
<dbReference type="InterPro" id="IPR023187">
    <property type="entry name" value="Tscrpt_reg_MarR-type_CS"/>
</dbReference>
<dbReference type="SMART" id="SM00347">
    <property type="entry name" value="HTH_MARR"/>
    <property type="match status" value="1"/>
</dbReference>
<dbReference type="Proteomes" id="UP001500235">
    <property type="component" value="Unassembled WGS sequence"/>
</dbReference>
<gene>
    <name evidence="5" type="ORF">GCM10022280_00090</name>
</gene>
<dbReference type="PANTHER" id="PTHR33164">
    <property type="entry name" value="TRANSCRIPTIONAL REGULATOR, MARR FAMILY"/>
    <property type="match status" value="1"/>
</dbReference>
<dbReference type="PRINTS" id="PR00598">
    <property type="entry name" value="HTHMARR"/>
</dbReference>
<accession>A0ABP7S6X6</accession>
<dbReference type="RefSeq" id="WP_344705340.1">
    <property type="nucleotide sequence ID" value="NZ_BAABBQ010000001.1"/>
</dbReference>
<dbReference type="Pfam" id="PF12802">
    <property type="entry name" value="MarR_2"/>
    <property type="match status" value="1"/>
</dbReference>
<organism evidence="5 6">
    <name type="scientific">Sphingomonas swuensis</name>
    <dbReference type="NCBI Taxonomy" id="977800"/>
    <lineage>
        <taxon>Bacteria</taxon>
        <taxon>Pseudomonadati</taxon>
        <taxon>Pseudomonadota</taxon>
        <taxon>Alphaproteobacteria</taxon>
        <taxon>Sphingomonadales</taxon>
        <taxon>Sphingomonadaceae</taxon>
        <taxon>Sphingomonas</taxon>
    </lineage>
</organism>
<dbReference type="InterPro" id="IPR000835">
    <property type="entry name" value="HTH_MarR-typ"/>
</dbReference>
<evidence type="ECO:0000313" key="5">
    <source>
        <dbReference type="EMBL" id="GAA4007586.1"/>
    </source>
</evidence>
<dbReference type="EMBL" id="BAABBQ010000001">
    <property type="protein sequence ID" value="GAA4007586.1"/>
    <property type="molecule type" value="Genomic_DNA"/>
</dbReference>
<keyword evidence="1" id="KW-0805">Transcription regulation</keyword>
<feature type="domain" description="HTH marR-type" evidence="4">
    <location>
        <begin position="8"/>
        <end position="139"/>
    </location>
</feature>
<dbReference type="PROSITE" id="PS01117">
    <property type="entry name" value="HTH_MARR_1"/>
    <property type="match status" value="1"/>
</dbReference>
<name>A0ABP7S6X6_9SPHN</name>
<sequence>MAPQHRPIIEISKQLAWTYLRLQRMLDRCLAGSEASVARVRLLAYVADGPKRSTDIASFFGHAPRTVTEAIDALEAAGHLRRRVVPEDRRVKLVELTPAGREVLDRAQPEYERLLAETVGTLEQSELAGLDAALCKLSQRIEAVEAELTRASDCVGSGGERE</sequence>
<keyword evidence="2" id="KW-0238">DNA-binding</keyword>